<evidence type="ECO:0000313" key="2">
    <source>
        <dbReference type="Proteomes" id="UP000265703"/>
    </source>
</evidence>
<proteinExistence type="predicted"/>
<dbReference type="InterPro" id="IPR036910">
    <property type="entry name" value="HMG_box_dom_sf"/>
</dbReference>
<dbReference type="Proteomes" id="UP000265703">
    <property type="component" value="Unassembled WGS sequence"/>
</dbReference>
<dbReference type="AlphaFoldDB" id="A0A397SRB8"/>
<evidence type="ECO:0000313" key="1">
    <source>
        <dbReference type="EMBL" id="RIA85214.1"/>
    </source>
</evidence>
<reference evidence="1 2" key="1">
    <citation type="submission" date="2018-06" db="EMBL/GenBank/DDBJ databases">
        <title>Comparative genomics reveals the genomic features of Rhizophagus irregularis, R. cerebriforme, R. diaphanum and Gigaspora rosea, and their symbiotic lifestyle signature.</title>
        <authorList>
            <person name="Morin E."/>
            <person name="San Clemente H."/>
            <person name="Chen E.C.H."/>
            <person name="De La Providencia I."/>
            <person name="Hainaut M."/>
            <person name="Kuo A."/>
            <person name="Kohler A."/>
            <person name="Murat C."/>
            <person name="Tang N."/>
            <person name="Roy S."/>
            <person name="Loubradou J."/>
            <person name="Henrissat B."/>
            <person name="Grigoriev I.V."/>
            <person name="Corradi N."/>
            <person name="Roux C."/>
            <person name="Martin F.M."/>
        </authorList>
    </citation>
    <scope>NUCLEOTIDE SEQUENCE [LARGE SCALE GENOMIC DNA]</scope>
    <source>
        <strain evidence="1 2">DAOM 227022</strain>
    </source>
</reference>
<organism evidence="1 2">
    <name type="scientific">Glomus cerebriforme</name>
    <dbReference type="NCBI Taxonomy" id="658196"/>
    <lineage>
        <taxon>Eukaryota</taxon>
        <taxon>Fungi</taxon>
        <taxon>Fungi incertae sedis</taxon>
        <taxon>Mucoromycota</taxon>
        <taxon>Glomeromycotina</taxon>
        <taxon>Glomeromycetes</taxon>
        <taxon>Glomerales</taxon>
        <taxon>Glomeraceae</taxon>
        <taxon>Glomus</taxon>
    </lineage>
</organism>
<dbReference type="OrthoDB" id="2307332at2759"/>
<gene>
    <name evidence="1" type="ORF">C1645_879445</name>
</gene>
<keyword evidence="2" id="KW-1185">Reference proteome</keyword>
<dbReference type="EMBL" id="QKYT01000439">
    <property type="protein sequence ID" value="RIA85214.1"/>
    <property type="molecule type" value="Genomic_DNA"/>
</dbReference>
<dbReference type="SUPFAM" id="SSF47095">
    <property type="entry name" value="HMG-box"/>
    <property type="match status" value="1"/>
</dbReference>
<protein>
    <recommendedName>
        <fullName evidence="3">HMG box domain-containing protein</fullName>
    </recommendedName>
</protein>
<name>A0A397SRB8_9GLOM</name>
<comment type="caution">
    <text evidence="1">The sequence shown here is derived from an EMBL/GenBank/DDBJ whole genome shotgun (WGS) entry which is preliminary data.</text>
</comment>
<accession>A0A397SRB8</accession>
<evidence type="ECO:0008006" key="3">
    <source>
        <dbReference type="Google" id="ProtNLM"/>
    </source>
</evidence>
<dbReference type="Gene3D" id="1.10.30.10">
    <property type="entry name" value="High mobility group box domain"/>
    <property type="match status" value="1"/>
</dbReference>
<sequence length="297" mass="34328">MTKFTISNNDKIGYVSEKDSQQMTIIDETATISSTQRNKQVFSPKQTFPPEPYVKVPPPILLDIEEFMPKKSGGSKTSNAFIIYRTVFAKVLIGKDFQSKMTDVSKWAAISWKNEKSDIKTAYKKFAKEIQLIHKKRSQDALISRKGRLIAANTQRLERSASISSQLNPQRYEPYPYPQQTNSIIEHENVNFPVNNFPTYPITQNFNPESSDKEFQSNDPLNPMTVFDGFGQSPVPSSIEEENFFDQLLNRDLEVSNLVLMQPILQPQLPHEIYSDFQFYENNEPGWVLNRCNYWNF</sequence>